<accession>A0A0R1EUE8</accession>
<keyword evidence="5 9" id="KW-0067">ATP-binding</keyword>
<dbReference type="GO" id="GO:0035435">
    <property type="term" value="P:phosphate ion transmembrane transport"/>
    <property type="evidence" value="ECO:0007669"/>
    <property type="project" value="InterPro"/>
</dbReference>
<evidence type="ECO:0000256" key="4">
    <source>
        <dbReference type="ARBA" id="ARBA00022741"/>
    </source>
</evidence>
<dbReference type="PANTHER" id="PTHR43423">
    <property type="entry name" value="ABC TRANSPORTER I FAMILY MEMBER 17"/>
    <property type="match status" value="1"/>
</dbReference>
<evidence type="ECO:0000256" key="7">
    <source>
        <dbReference type="ARBA" id="ARBA00023136"/>
    </source>
</evidence>
<dbReference type="PROSITE" id="PS50893">
    <property type="entry name" value="ABC_TRANSPORTER_2"/>
    <property type="match status" value="1"/>
</dbReference>
<keyword evidence="4" id="KW-0547">Nucleotide-binding</keyword>
<keyword evidence="3" id="KW-0592">Phosphate transport</keyword>
<evidence type="ECO:0000259" key="8">
    <source>
        <dbReference type="PROSITE" id="PS50893"/>
    </source>
</evidence>
<protein>
    <submittedName>
        <fullName evidence="9">Phosphate transporter ATP-binding protein</fullName>
    </submittedName>
</protein>
<dbReference type="InterPro" id="IPR027417">
    <property type="entry name" value="P-loop_NTPase"/>
</dbReference>
<dbReference type="Pfam" id="PF00005">
    <property type="entry name" value="ABC_tran"/>
    <property type="match status" value="1"/>
</dbReference>
<dbReference type="CDD" id="cd03260">
    <property type="entry name" value="ABC_PstB_phosphate_transporter"/>
    <property type="match status" value="1"/>
</dbReference>
<feature type="domain" description="ABC transporter" evidence="8">
    <location>
        <begin position="53"/>
        <end position="294"/>
    </location>
</feature>
<dbReference type="EMBL" id="AZCT01000003">
    <property type="protein sequence ID" value="KRK12907.1"/>
    <property type="molecule type" value="Genomic_DNA"/>
</dbReference>
<proteinExistence type="predicted"/>
<dbReference type="InterPro" id="IPR017871">
    <property type="entry name" value="ABC_transporter-like_CS"/>
</dbReference>
<dbReference type="GO" id="GO:0005524">
    <property type="term" value="F:ATP binding"/>
    <property type="evidence" value="ECO:0007669"/>
    <property type="project" value="UniProtKB-KW"/>
</dbReference>
<name>A0A0R1EUE8_LACZE</name>
<sequence>MVHGDDLRGCRDEDGHGAYHEKAWRFKMQELEKYSLDDTYIRPFDRDKQEIAIETKDLHVFYGDSEAIHGVSLPFERYKITALIGSSGSGKSTYLRSLNRMNDNIESARVTGKIMYRNIDINSDAVDVYEMRKHIGMVFQQPNPFAKSIYDNIAFALRRFGLKDKKKLDEIVETSLKQAALWDQVKDDLNQSGMSLSGGQAQRLCIARAIAMKPDILLLDEPASALDPISTSAVEDTLLALKDKYTIIIVTHNMQQAARISDYTAFFYSGAALEYDETRKIFTRPKIKATNDYVSGHFG</sequence>
<evidence type="ECO:0000313" key="9">
    <source>
        <dbReference type="EMBL" id="KRK12907.1"/>
    </source>
</evidence>
<dbReference type="InterPro" id="IPR005670">
    <property type="entry name" value="PstB-like"/>
</dbReference>
<comment type="caution">
    <text evidence="9">The sequence shown here is derived from an EMBL/GenBank/DDBJ whole genome shotgun (WGS) entry which is preliminary data.</text>
</comment>
<dbReference type="AlphaFoldDB" id="A0A0R1EUE8"/>
<evidence type="ECO:0000256" key="6">
    <source>
        <dbReference type="ARBA" id="ARBA00022967"/>
    </source>
</evidence>
<dbReference type="NCBIfam" id="TIGR00972">
    <property type="entry name" value="3a0107s01c2"/>
    <property type="match status" value="1"/>
</dbReference>
<evidence type="ECO:0000256" key="3">
    <source>
        <dbReference type="ARBA" id="ARBA00022592"/>
    </source>
</evidence>
<keyword evidence="2" id="KW-1003">Cell membrane</keyword>
<keyword evidence="6" id="KW-1278">Translocase</keyword>
<evidence type="ECO:0000313" key="10">
    <source>
        <dbReference type="Proteomes" id="UP000051984"/>
    </source>
</evidence>
<dbReference type="PANTHER" id="PTHR43423:SF10">
    <property type="entry name" value="PHOSPHATE IMPORT ATP-BINDING PROTEIN PSTB 2"/>
    <property type="match status" value="1"/>
</dbReference>
<dbReference type="GO" id="GO:0016020">
    <property type="term" value="C:membrane"/>
    <property type="evidence" value="ECO:0007669"/>
    <property type="project" value="InterPro"/>
</dbReference>
<dbReference type="PATRIC" id="fig|1423816.3.peg.2136"/>
<dbReference type="GO" id="GO:0005315">
    <property type="term" value="F:phosphate transmembrane transporter activity"/>
    <property type="evidence" value="ECO:0007669"/>
    <property type="project" value="InterPro"/>
</dbReference>
<organism evidence="9 10">
    <name type="scientific">Lacticaseibacillus zeae DSM 20178 = KCTC 3804</name>
    <dbReference type="NCBI Taxonomy" id="1423816"/>
    <lineage>
        <taxon>Bacteria</taxon>
        <taxon>Bacillati</taxon>
        <taxon>Bacillota</taxon>
        <taxon>Bacilli</taxon>
        <taxon>Lactobacillales</taxon>
        <taxon>Lactobacillaceae</taxon>
        <taxon>Lacticaseibacillus</taxon>
    </lineage>
</organism>
<evidence type="ECO:0000256" key="1">
    <source>
        <dbReference type="ARBA" id="ARBA00022448"/>
    </source>
</evidence>
<keyword evidence="1" id="KW-0813">Transport</keyword>
<gene>
    <name evidence="9" type="ORF">FD51_GL002059</name>
</gene>
<reference evidence="9 10" key="1">
    <citation type="journal article" date="2015" name="Genome Announc.">
        <title>Expanding the biotechnology potential of lactobacilli through comparative genomics of 213 strains and associated genera.</title>
        <authorList>
            <person name="Sun Z."/>
            <person name="Harris H.M."/>
            <person name="McCann A."/>
            <person name="Guo C."/>
            <person name="Argimon S."/>
            <person name="Zhang W."/>
            <person name="Yang X."/>
            <person name="Jeffery I.B."/>
            <person name="Cooney J.C."/>
            <person name="Kagawa T.F."/>
            <person name="Liu W."/>
            <person name="Song Y."/>
            <person name="Salvetti E."/>
            <person name="Wrobel A."/>
            <person name="Rasinkangas P."/>
            <person name="Parkhill J."/>
            <person name="Rea M.C."/>
            <person name="O'Sullivan O."/>
            <person name="Ritari J."/>
            <person name="Douillard F.P."/>
            <person name="Paul Ross R."/>
            <person name="Yang R."/>
            <person name="Briner A.E."/>
            <person name="Felis G.E."/>
            <person name="de Vos W.M."/>
            <person name="Barrangou R."/>
            <person name="Klaenhammer T.R."/>
            <person name="Caufield P.W."/>
            <person name="Cui Y."/>
            <person name="Zhang H."/>
            <person name="O'Toole P.W."/>
        </authorList>
    </citation>
    <scope>NUCLEOTIDE SEQUENCE [LARGE SCALE GENOMIC DNA]</scope>
    <source>
        <strain evidence="9 10">DSM 20178</strain>
    </source>
</reference>
<dbReference type="Gene3D" id="3.40.50.300">
    <property type="entry name" value="P-loop containing nucleotide triphosphate hydrolases"/>
    <property type="match status" value="1"/>
</dbReference>
<dbReference type="SMART" id="SM00382">
    <property type="entry name" value="AAA"/>
    <property type="match status" value="1"/>
</dbReference>
<evidence type="ECO:0000256" key="5">
    <source>
        <dbReference type="ARBA" id="ARBA00022840"/>
    </source>
</evidence>
<dbReference type="InterPro" id="IPR003593">
    <property type="entry name" value="AAA+_ATPase"/>
</dbReference>
<dbReference type="Proteomes" id="UP000051984">
    <property type="component" value="Unassembled WGS sequence"/>
</dbReference>
<dbReference type="SUPFAM" id="SSF52540">
    <property type="entry name" value="P-loop containing nucleoside triphosphate hydrolases"/>
    <property type="match status" value="1"/>
</dbReference>
<keyword evidence="7" id="KW-0472">Membrane</keyword>
<dbReference type="eggNOG" id="COG1117">
    <property type="taxonomic scope" value="Bacteria"/>
</dbReference>
<dbReference type="PROSITE" id="PS00211">
    <property type="entry name" value="ABC_TRANSPORTER_1"/>
    <property type="match status" value="1"/>
</dbReference>
<dbReference type="InterPro" id="IPR003439">
    <property type="entry name" value="ABC_transporter-like_ATP-bd"/>
</dbReference>
<evidence type="ECO:0000256" key="2">
    <source>
        <dbReference type="ARBA" id="ARBA00022475"/>
    </source>
</evidence>
<dbReference type="GO" id="GO:0016887">
    <property type="term" value="F:ATP hydrolysis activity"/>
    <property type="evidence" value="ECO:0007669"/>
    <property type="project" value="InterPro"/>
</dbReference>